<keyword evidence="10 11" id="KW-0998">Cell outer membrane</keyword>
<evidence type="ECO:0000256" key="6">
    <source>
        <dbReference type="ARBA" id="ARBA00023004"/>
    </source>
</evidence>
<evidence type="ECO:0000256" key="5">
    <source>
        <dbReference type="ARBA" id="ARBA00022692"/>
    </source>
</evidence>
<feature type="chain" id="PRO_5015118915" evidence="13">
    <location>
        <begin position="27"/>
        <end position="854"/>
    </location>
</feature>
<evidence type="ECO:0000313" key="17">
    <source>
        <dbReference type="Proteomes" id="UP000245086"/>
    </source>
</evidence>
<evidence type="ECO:0000259" key="15">
    <source>
        <dbReference type="Pfam" id="PF07715"/>
    </source>
</evidence>
<dbReference type="PANTHER" id="PTHR32552:SF81">
    <property type="entry name" value="TONB-DEPENDENT OUTER MEMBRANE RECEPTOR"/>
    <property type="match status" value="1"/>
</dbReference>
<keyword evidence="9 11" id="KW-0472">Membrane</keyword>
<evidence type="ECO:0000256" key="9">
    <source>
        <dbReference type="ARBA" id="ARBA00023136"/>
    </source>
</evidence>
<evidence type="ECO:0000256" key="2">
    <source>
        <dbReference type="ARBA" id="ARBA00022448"/>
    </source>
</evidence>
<dbReference type="InterPro" id="IPR039426">
    <property type="entry name" value="TonB-dep_rcpt-like"/>
</dbReference>
<proteinExistence type="inferred from homology"/>
<keyword evidence="5 11" id="KW-0812">Transmembrane</keyword>
<dbReference type="Pfam" id="PF07715">
    <property type="entry name" value="Plug"/>
    <property type="match status" value="1"/>
</dbReference>
<dbReference type="PROSITE" id="PS52016">
    <property type="entry name" value="TONB_DEPENDENT_REC_3"/>
    <property type="match status" value="1"/>
</dbReference>
<dbReference type="PANTHER" id="PTHR32552">
    <property type="entry name" value="FERRICHROME IRON RECEPTOR-RELATED"/>
    <property type="match status" value="1"/>
</dbReference>
<evidence type="ECO:0000256" key="7">
    <source>
        <dbReference type="ARBA" id="ARBA00023065"/>
    </source>
</evidence>
<reference evidence="16 17" key="1">
    <citation type="journal article" date="2018" name="Genome Announc.">
        <title>Draft Genome Sequence of "Candidatus Phycosocius bacilliformis," an Alphaproteobacterial Ectosymbiont of the Hydrocarbon-Producing Green Alga Botryococcus braunii.</title>
        <authorList>
            <person name="Tanabe Y."/>
            <person name="Yamaguchi H."/>
            <person name="Watanabe M.M."/>
        </authorList>
    </citation>
    <scope>NUCLEOTIDE SEQUENCE [LARGE SCALE GENOMIC DNA]</scope>
    <source>
        <strain evidence="16 17">BOTRYCO-2</strain>
    </source>
</reference>
<keyword evidence="7" id="KW-0406">Ion transport</keyword>
<keyword evidence="8 12" id="KW-0798">TonB box</keyword>
<name>A0A2P2E6X1_9PROT</name>
<sequence>MTQRLILTGSAALAAIALAMPGASFAQATSDTEADRSKVETIVVTARKTQETLIATPVAVTAVGASDVSRLNIQAIDDLARFTPGLSFSKAFGRATDRPVVRGAASILAGTQPGVEAGTAYFVDGVYYQGDISSIDLADVTRVEVIKGPQSALYGRNTYSGAINFITNSPSQTLKAGATLSIGSHNERTANVRLSGPINSWLTGALAARYYTYDGEWGNSAALNDTLGAEETKSVSGVLEARPVQGLNLRARVVHAQDEDGPRAFGFQASSKNNCFPGYRSNAYRGAAATTDNNPNQWFCGVIKDSGVYFQNTGANNTRPAAPFLGVDRDLTFGSLIADIDLPNDYTVNISYGFRDETLKTGSDSDFLNGASFPQIVGANGITASNSLFGSSGITESQDQSLEVKFSSPQDKRVRWMLGLYGYSLDQTGFSIDFAVDAGAAATPVNGVIMTQKNLTNSTSNGAIFGRLGFDITETLSVDLEARQQAEKRSTQNFCAAVRSSPVVTPTCTGFVGGANVTGVAVGGLTYDDTRSFDSFTPRATLTWKPNENQTIYAIYAEGTKPGGLNGTLGIANGFPQFEPETSTNYELGYKARLLDGRATLALSAYDTKADKMQLTTAVSGSSGNLTSIVTNQGNAEIKGIELDFRLRVTDNLGVSFNYSHIDTEFTEGCDEFQYTLTSGGYQIGTTCTSTRRVAGSPNPPPLPNGSVVPLPGANGSIVGAKIPLVPADQASFNIDYSRQLGANMELFASADVSYEGSKFIQVHGGAETGETTLVGGRVGVSGDRWQLALWGKNLTDEDSIPIATRWFDVFQGSAAAAGLSGAAASGIDTGSPRAFFFMPRRGRSVGLELKVTY</sequence>
<dbReference type="SUPFAM" id="SSF56935">
    <property type="entry name" value="Porins"/>
    <property type="match status" value="1"/>
</dbReference>
<dbReference type="InterPro" id="IPR036942">
    <property type="entry name" value="Beta-barrel_TonB_sf"/>
</dbReference>
<evidence type="ECO:0000256" key="4">
    <source>
        <dbReference type="ARBA" id="ARBA00022496"/>
    </source>
</evidence>
<dbReference type="EMBL" id="BFBR01000001">
    <property type="protein sequence ID" value="GBF56803.1"/>
    <property type="molecule type" value="Genomic_DNA"/>
</dbReference>
<comment type="subcellular location">
    <subcellularLocation>
        <location evidence="1 11">Cell outer membrane</location>
        <topology evidence="1 11">Multi-pass membrane protein</topology>
    </subcellularLocation>
</comment>
<accession>A0A2P2E6X1</accession>
<dbReference type="InterPro" id="IPR000531">
    <property type="entry name" value="Beta-barrel_TonB"/>
</dbReference>
<evidence type="ECO:0000259" key="14">
    <source>
        <dbReference type="Pfam" id="PF00593"/>
    </source>
</evidence>
<evidence type="ECO:0000256" key="10">
    <source>
        <dbReference type="ARBA" id="ARBA00023237"/>
    </source>
</evidence>
<evidence type="ECO:0000256" key="1">
    <source>
        <dbReference type="ARBA" id="ARBA00004571"/>
    </source>
</evidence>
<gene>
    <name evidence="16" type="primary">fyuA_1</name>
    <name evidence="16" type="ORF">PbB2_00460</name>
</gene>
<dbReference type="AlphaFoldDB" id="A0A2P2E6X1"/>
<organism evidence="16 17">
    <name type="scientific">Candidatus Phycosocius bacilliformis</name>
    <dbReference type="NCBI Taxonomy" id="1445552"/>
    <lineage>
        <taxon>Bacteria</taxon>
        <taxon>Pseudomonadati</taxon>
        <taxon>Pseudomonadota</taxon>
        <taxon>Alphaproteobacteria</taxon>
        <taxon>Caulobacterales</taxon>
        <taxon>Caulobacterales incertae sedis</taxon>
        <taxon>Candidatus Phycosocius</taxon>
    </lineage>
</organism>
<evidence type="ECO:0000256" key="8">
    <source>
        <dbReference type="ARBA" id="ARBA00023077"/>
    </source>
</evidence>
<comment type="caution">
    <text evidence="16">The sequence shown here is derived from an EMBL/GenBank/DDBJ whole genome shotgun (WGS) entry which is preliminary data.</text>
</comment>
<dbReference type="RefSeq" id="WP_192576121.1">
    <property type="nucleotide sequence ID" value="NZ_BFBR01000001.1"/>
</dbReference>
<protein>
    <submittedName>
        <fullName evidence="16">Pesticin receptor</fullName>
    </submittedName>
</protein>
<evidence type="ECO:0000256" key="3">
    <source>
        <dbReference type="ARBA" id="ARBA00022452"/>
    </source>
</evidence>
<dbReference type="Pfam" id="PF00593">
    <property type="entry name" value="TonB_dep_Rec_b-barrel"/>
    <property type="match status" value="1"/>
</dbReference>
<evidence type="ECO:0000256" key="13">
    <source>
        <dbReference type="SAM" id="SignalP"/>
    </source>
</evidence>
<dbReference type="InterPro" id="IPR012910">
    <property type="entry name" value="Plug_dom"/>
</dbReference>
<evidence type="ECO:0000256" key="11">
    <source>
        <dbReference type="PROSITE-ProRule" id="PRU01360"/>
    </source>
</evidence>
<keyword evidence="17" id="KW-1185">Reference proteome</keyword>
<dbReference type="Proteomes" id="UP000245086">
    <property type="component" value="Unassembled WGS sequence"/>
</dbReference>
<keyword evidence="3 11" id="KW-1134">Transmembrane beta strand</keyword>
<comment type="similarity">
    <text evidence="11 12">Belongs to the TonB-dependent receptor family.</text>
</comment>
<dbReference type="GO" id="GO:0009279">
    <property type="term" value="C:cell outer membrane"/>
    <property type="evidence" value="ECO:0007669"/>
    <property type="project" value="UniProtKB-SubCell"/>
</dbReference>
<feature type="domain" description="TonB-dependent receptor plug" evidence="15">
    <location>
        <begin position="54"/>
        <end position="161"/>
    </location>
</feature>
<keyword evidence="6" id="KW-0408">Iron</keyword>
<dbReference type="Gene3D" id="2.40.170.20">
    <property type="entry name" value="TonB-dependent receptor, beta-barrel domain"/>
    <property type="match status" value="1"/>
</dbReference>
<keyword evidence="2 11" id="KW-0813">Transport</keyword>
<feature type="domain" description="TonB-dependent receptor-like beta-barrel" evidence="14">
    <location>
        <begin position="293"/>
        <end position="795"/>
    </location>
</feature>
<feature type="signal peptide" evidence="13">
    <location>
        <begin position="1"/>
        <end position="26"/>
    </location>
</feature>
<dbReference type="GO" id="GO:0006826">
    <property type="term" value="P:iron ion transport"/>
    <property type="evidence" value="ECO:0007669"/>
    <property type="project" value="UniProtKB-KW"/>
</dbReference>
<evidence type="ECO:0000256" key="12">
    <source>
        <dbReference type="RuleBase" id="RU003357"/>
    </source>
</evidence>
<keyword evidence="16" id="KW-0675">Receptor</keyword>
<keyword evidence="4" id="KW-0410">Iron transport</keyword>
<keyword evidence="13" id="KW-0732">Signal</keyword>
<evidence type="ECO:0000313" key="16">
    <source>
        <dbReference type="EMBL" id="GBF56803.1"/>
    </source>
</evidence>